<name>B5VTX4_YEAS6</name>
<protein>
    <submittedName>
        <fullName evidence="1">Uncharacterized protein</fullName>
    </submittedName>
</protein>
<dbReference type="AlphaFoldDB" id="B5VTX4"/>
<dbReference type="EMBL" id="ABSV01002457">
    <property type="protein sequence ID" value="EDZ68619.1"/>
    <property type="molecule type" value="Genomic_DNA"/>
</dbReference>
<gene>
    <name evidence="1" type="ORF">AWRI1631_164380</name>
</gene>
<organism evidence="1 2">
    <name type="scientific">Saccharomyces cerevisiae (strain AWRI1631)</name>
    <name type="common">Baker's yeast</name>
    <dbReference type="NCBI Taxonomy" id="545124"/>
    <lineage>
        <taxon>Eukaryota</taxon>
        <taxon>Fungi</taxon>
        <taxon>Dikarya</taxon>
        <taxon>Ascomycota</taxon>
        <taxon>Saccharomycotina</taxon>
        <taxon>Saccharomycetes</taxon>
        <taxon>Saccharomycetales</taxon>
        <taxon>Saccharomycetaceae</taxon>
        <taxon>Saccharomyces</taxon>
    </lineage>
</organism>
<dbReference type="Proteomes" id="UP000008988">
    <property type="component" value="Unassembled WGS sequence"/>
</dbReference>
<comment type="caution">
    <text evidence="1">The sequence shown here is derived from an EMBL/GenBank/DDBJ whole genome shotgun (WGS) entry which is preliminary data.</text>
</comment>
<dbReference type="OrthoDB" id="10416312at2759"/>
<proteinExistence type="predicted"/>
<accession>B5VTX4</accession>
<evidence type="ECO:0000313" key="2">
    <source>
        <dbReference type="Proteomes" id="UP000008988"/>
    </source>
</evidence>
<reference evidence="1 2" key="1">
    <citation type="journal article" date="2008" name="FEMS Yeast Res.">
        <title>Comparative genome analysis of a Saccharomyces cerevisiae wine strain.</title>
        <authorList>
            <person name="Borneman A.R."/>
            <person name="Forgan A.H."/>
            <person name="Pretorius I.S."/>
            <person name="Chambers P.J."/>
        </authorList>
    </citation>
    <scope>NUCLEOTIDE SEQUENCE [LARGE SCALE GENOMIC DNA]</scope>
    <source>
        <strain evidence="1 2">AWRI1631</strain>
    </source>
</reference>
<evidence type="ECO:0000313" key="1">
    <source>
        <dbReference type="EMBL" id="EDZ68619.1"/>
    </source>
</evidence>
<sequence>MTYDIASAVIIIPLWFSRTMDVPTTKASDSIPLPPNPATTLPLIRVAIEFERAEIKDPISNTITEIIKHSFVPSISAKRPHNNMKTALERAYPVTNQPILPKSWNLMPIVSYKVTTITISKAARKRVNRSDITHKVKLKVLFIAYMSDGEAYVLYKQMSMIMRFKLLFKVVPRCHFFLRSAAVYQPF</sequence>